<evidence type="ECO:0000313" key="3">
    <source>
        <dbReference type="Proteomes" id="UP000887458"/>
    </source>
</evidence>
<feature type="compositionally biased region" description="Polar residues" evidence="1">
    <location>
        <begin position="327"/>
        <end position="344"/>
    </location>
</feature>
<dbReference type="Proteomes" id="UP000887458">
    <property type="component" value="Unassembled WGS sequence"/>
</dbReference>
<feature type="compositionally biased region" description="Low complexity" evidence="1">
    <location>
        <begin position="553"/>
        <end position="578"/>
    </location>
</feature>
<proteinExistence type="predicted"/>
<feature type="region of interest" description="Disordered" evidence="1">
    <location>
        <begin position="327"/>
        <end position="351"/>
    </location>
</feature>
<dbReference type="EMBL" id="NJHN03000067">
    <property type="protein sequence ID" value="KAH9418071.1"/>
    <property type="molecule type" value="Genomic_DNA"/>
</dbReference>
<name>A0ABQ8J685_DERPT</name>
<organism evidence="2 3">
    <name type="scientific">Dermatophagoides pteronyssinus</name>
    <name type="common">European house dust mite</name>
    <dbReference type="NCBI Taxonomy" id="6956"/>
    <lineage>
        <taxon>Eukaryota</taxon>
        <taxon>Metazoa</taxon>
        <taxon>Ecdysozoa</taxon>
        <taxon>Arthropoda</taxon>
        <taxon>Chelicerata</taxon>
        <taxon>Arachnida</taxon>
        <taxon>Acari</taxon>
        <taxon>Acariformes</taxon>
        <taxon>Sarcoptiformes</taxon>
        <taxon>Astigmata</taxon>
        <taxon>Psoroptidia</taxon>
        <taxon>Analgoidea</taxon>
        <taxon>Pyroglyphidae</taxon>
        <taxon>Dermatophagoidinae</taxon>
        <taxon>Dermatophagoides</taxon>
    </lineage>
</organism>
<accession>A0ABQ8J685</accession>
<protein>
    <submittedName>
        <fullName evidence="2">Uncharacterized protein</fullName>
    </submittedName>
</protein>
<reference evidence="2 3" key="2">
    <citation type="journal article" date="2022" name="Mol. Biol. Evol.">
        <title>Comparative Genomics Reveals Insights into the Divergent Evolution of Astigmatic Mites and Household Pest Adaptations.</title>
        <authorList>
            <person name="Xiong Q."/>
            <person name="Wan A.T."/>
            <person name="Liu X."/>
            <person name="Fung C.S."/>
            <person name="Xiao X."/>
            <person name="Malainual N."/>
            <person name="Hou J."/>
            <person name="Wang L."/>
            <person name="Wang M."/>
            <person name="Yang K.Y."/>
            <person name="Cui Y."/>
            <person name="Leung E.L."/>
            <person name="Nong W."/>
            <person name="Shin S.K."/>
            <person name="Au S.W."/>
            <person name="Jeong K.Y."/>
            <person name="Chew F.T."/>
            <person name="Hui J.H."/>
            <person name="Leung T.F."/>
            <person name="Tungtrongchitr A."/>
            <person name="Zhong N."/>
            <person name="Liu Z."/>
            <person name="Tsui S.K."/>
        </authorList>
    </citation>
    <scope>NUCLEOTIDE SEQUENCE [LARGE SCALE GENOMIC DNA]</scope>
    <source>
        <strain evidence="2">Derp</strain>
    </source>
</reference>
<keyword evidence="3" id="KW-1185">Reference proteome</keyword>
<reference evidence="2 3" key="1">
    <citation type="journal article" date="2018" name="J. Allergy Clin. Immunol.">
        <title>High-quality assembly of Dermatophagoides pteronyssinus genome and transcriptome reveals a wide range of novel allergens.</title>
        <authorList>
            <person name="Liu X.Y."/>
            <person name="Yang K.Y."/>
            <person name="Wang M.Q."/>
            <person name="Kwok J.S."/>
            <person name="Zeng X."/>
            <person name="Yang Z."/>
            <person name="Xiao X.J."/>
            <person name="Lau C.P."/>
            <person name="Li Y."/>
            <person name="Huang Z.M."/>
            <person name="Ba J.G."/>
            <person name="Yim A.K."/>
            <person name="Ouyang C.Y."/>
            <person name="Ngai S.M."/>
            <person name="Chan T.F."/>
            <person name="Leung E.L."/>
            <person name="Liu L."/>
            <person name="Liu Z.G."/>
            <person name="Tsui S.K."/>
        </authorList>
    </citation>
    <scope>NUCLEOTIDE SEQUENCE [LARGE SCALE GENOMIC DNA]</scope>
    <source>
        <strain evidence="2">Derp</strain>
    </source>
</reference>
<gene>
    <name evidence="2" type="ORF">DERP_008328</name>
</gene>
<comment type="caution">
    <text evidence="2">The sequence shown here is derived from an EMBL/GenBank/DDBJ whole genome shotgun (WGS) entry which is preliminary data.</text>
</comment>
<evidence type="ECO:0000256" key="1">
    <source>
        <dbReference type="SAM" id="MobiDB-lite"/>
    </source>
</evidence>
<feature type="region of interest" description="Disordered" evidence="1">
    <location>
        <begin position="553"/>
        <end position="579"/>
    </location>
</feature>
<evidence type="ECO:0000313" key="2">
    <source>
        <dbReference type="EMBL" id="KAH9418071.1"/>
    </source>
</evidence>
<sequence>MGNTATSESLQNCTNDNNHMVTDNHFIMNNSSSSSSLNNERRYQSLITSNGTIRGVNQQKKQLQQQQQQPSSSIFVDNKNQKLSIINHDDFNQNQHEQQNRQNHIRPIQQLLNDYQQQQPAEQQQSSSSSLQRLCQSEINLINNDNNNDYHYNSSSIESLSNHNNNNNNTGTNICPINGVAAKIHRIKNRQSQFMNNKQQSSINIDNDMVNVPIRNDINNRKQLLKQQQQREEEEIVKNMKIKRSISNFDTNYLNKLKLKNTKIQNFLDNPWYLKRPIQNPSSTTNLLEQYLSFEFLNERIHNRLQQELECSPNNTLRYFNFETSKSDSATTGVHNDNNQNQKSLKIKSHHQDQLKIGKNLSYSEMNLTTISTKKLNQQPKQSKTVNKRKSFRKFLEHYFNNNNGHNETNEQQQQQFSNGYDQNFILKRSTPNAGLTDDERYKILNCKHYSEQQESNIFNRHSLRQWKKTNRLLSSSTSLSTTTTTLLDQQNYCYSLDKNHCKISNVDKQLEMVANLFNINNNQDNQNRFEDTDYLSVIEDFLNDHNNFNNNNNNIIQSSSTSTSSSSTSTTSSSSNNLMNRMIPDGPCFTLSNQLKTLLQNSSNRLKNHYFYY</sequence>